<dbReference type="RefSeq" id="WP_072852895.1">
    <property type="nucleotide sequence ID" value="NZ_FQVI01000016.1"/>
</dbReference>
<dbReference type="OrthoDB" id="9801717at2"/>
<dbReference type="InterPro" id="IPR044068">
    <property type="entry name" value="CB"/>
</dbReference>
<keyword evidence="10" id="KW-1185">Reference proteome</keyword>
<dbReference type="Pfam" id="PF02899">
    <property type="entry name" value="Phage_int_SAM_1"/>
    <property type="match status" value="1"/>
</dbReference>
<evidence type="ECO:0000259" key="8">
    <source>
        <dbReference type="PROSITE" id="PS51900"/>
    </source>
</evidence>
<comment type="similarity">
    <text evidence="2">Belongs to the 'phage' integrase family.</text>
</comment>
<proteinExistence type="inferred from homology"/>
<dbReference type="Gene3D" id="1.10.150.130">
    <property type="match status" value="1"/>
</dbReference>
<evidence type="ECO:0000256" key="6">
    <source>
        <dbReference type="PROSITE-ProRule" id="PRU01248"/>
    </source>
</evidence>
<evidence type="ECO:0000256" key="1">
    <source>
        <dbReference type="ARBA" id="ARBA00003283"/>
    </source>
</evidence>
<evidence type="ECO:0000256" key="2">
    <source>
        <dbReference type="ARBA" id="ARBA00008857"/>
    </source>
</evidence>
<name>A0A1M4ZQU9_9CLOT</name>
<keyword evidence="3" id="KW-0229">DNA integration</keyword>
<dbReference type="Pfam" id="PF00589">
    <property type="entry name" value="Phage_integrase"/>
    <property type="match status" value="1"/>
</dbReference>
<dbReference type="PROSITE" id="PS51898">
    <property type="entry name" value="TYR_RECOMBINASE"/>
    <property type="match status" value="1"/>
</dbReference>
<dbReference type="Proteomes" id="UP000184245">
    <property type="component" value="Unassembled WGS sequence"/>
</dbReference>
<evidence type="ECO:0000256" key="3">
    <source>
        <dbReference type="ARBA" id="ARBA00022908"/>
    </source>
</evidence>
<feature type="domain" description="Tyr recombinase" evidence="7">
    <location>
        <begin position="99"/>
        <end position="270"/>
    </location>
</feature>
<protein>
    <submittedName>
        <fullName evidence="9">Site-specific recombinase XerD</fullName>
    </submittedName>
</protein>
<dbReference type="InterPro" id="IPR050090">
    <property type="entry name" value="Tyrosine_recombinase_XerCD"/>
</dbReference>
<comment type="function">
    <text evidence="1">Site-specific tyrosine recombinase, which acts by catalyzing the cutting and rejoining of the recombining DNA molecules.</text>
</comment>
<gene>
    <name evidence="9" type="ORF">SAMN02745158_02847</name>
</gene>
<evidence type="ECO:0000256" key="4">
    <source>
        <dbReference type="ARBA" id="ARBA00023125"/>
    </source>
</evidence>
<dbReference type="AlphaFoldDB" id="A0A1M4ZQU9"/>
<dbReference type="Gene3D" id="1.10.443.10">
    <property type="entry name" value="Intergrase catalytic core"/>
    <property type="match status" value="1"/>
</dbReference>
<dbReference type="InterPro" id="IPR011010">
    <property type="entry name" value="DNA_brk_join_enz"/>
</dbReference>
<reference evidence="9 10" key="1">
    <citation type="submission" date="2016-11" db="EMBL/GenBank/DDBJ databases">
        <authorList>
            <person name="Jaros S."/>
            <person name="Januszkiewicz K."/>
            <person name="Wedrychowicz H."/>
        </authorList>
    </citation>
    <scope>NUCLEOTIDE SEQUENCE [LARGE SCALE GENOMIC DNA]</scope>
    <source>
        <strain evidence="9 10">DSM 17459</strain>
    </source>
</reference>
<evidence type="ECO:0000259" key="7">
    <source>
        <dbReference type="PROSITE" id="PS51898"/>
    </source>
</evidence>
<evidence type="ECO:0000313" key="9">
    <source>
        <dbReference type="EMBL" id="SHF19926.1"/>
    </source>
</evidence>
<dbReference type="PANTHER" id="PTHR30349:SF89">
    <property type="entry name" value="INTEGRASE_RECOMBINASE"/>
    <property type="match status" value="1"/>
</dbReference>
<dbReference type="GO" id="GO:0006310">
    <property type="term" value="P:DNA recombination"/>
    <property type="evidence" value="ECO:0007669"/>
    <property type="project" value="UniProtKB-KW"/>
</dbReference>
<dbReference type="SUPFAM" id="SSF56349">
    <property type="entry name" value="DNA breaking-rejoining enzymes"/>
    <property type="match status" value="1"/>
</dbReference>
<dbReference type="InterPro" id="IPR002104">
    <property type="entry name" value="Integrase_catalytic"/>
</dbReference>
<keyword evidence="4 6" id="KW-0238">DNA-binding</keyword>
<evidence type="ECO:0000313" key="10">
    <source>
        <dbReference type="Proteomes" id="UP000184245"/>
    </source>
</evidence>
<accession>A0A1M4ZQU9</accession>
<dbReference type="PANTHER" id="PTHR30349">
    <property type="entry name" value="PHAGE INTEGRASE-RELATED"/>
    <property type="match status" value="1"/>
</dbReference>
<dbReference type="STRING" id="1122155.SAMN02745158_02847"/>
<dbReference type="InterPro" id="IPR004107">
    <property type="entry name" value="Integrase_SAM-like_N"/>
</dbReference>
<dbReference type="GO" id="GO:0015074">
    <property type="term" value="P:DNA integration"/>
    <property type="evidence" value="ECO:0007669"/>
    <property type="project" value="UniProtKB-KW"/>
</dbReference>
<dbReference type="PROSITE" id="PS51900">
    <property type="entry name" value="CB"/>
    <property type="match status" value="1"/>
</dbReference>
<organism evidence="9 10">
    <name type="scientific">Lactonifactor longoviformis DSM 17459</name>
    <dbReference type="NCBI Taxonomy" id="1122155"/>
    <lineage>
        <taxon>Bacteria</taxon>
        <taxon>Bacillati</taxon>
        <taxon>Bacillota</taxon>
        <taxon>Clostridia</taxon>
        <taxon>Eubacteriales</taxon>
        <taxon>Clostridiaceae</taxon>
        <taxon>Lactonifactor</taxon>
    </lineage>
</organism>
<dbReference type="GO" id="GO:0003677">
    <property type="term" value="F:DNA binding"/>
    <property type="evidence" value="ECO:0007669"/>
    <property type="project" value="UniProtKB-UniRule"/>
</dbReference>
<dbReference type="InterPro" id="IPR010998">
    <property type="entry name" value="Integrase_recombinase_N"/>
</dbReference>
<sequence>MQRITNHELSVYEKCLRQEEKSQATLEKYMRDIRHFLAFLEDRTVSKEETIAYKEYLAQNYAPVSVNSMLVAVNGFLRFFGMQKCCVRLLKIQRQIFCREEKELTRQEYKRLVQAAAGTQTSYVLQTICGTGIRVSELQYITAEAVYQGKAAVNCKNKTRIIFIPGPLQKLLKEYMKKTGLQSGPVFLGKNKKPLDRSYIWRKMKELCRTAEVAPEKVFPHNLRHLFARVFYSIEKDIVRLADLLGHSSINTTRIYTMETGDQHISRMEQVQKILLTT</sequence>
<dbReference type="EMBL" id="FQVI01000016">
    <property type="protein sequence ID" value="SHF19926.1"/>
    <property type="molecule type" value="Genomic_DNA"/>
</dbReference>
<feature type="domain" description="Core-binding (CB)" evidence="8">
    <location>
        <begin position="1"/>
        <end position="81"/>
    </location>
</feature>
<dbReference type="InterPro" id="IPR013762">
    <property type="entry name" value="Integrase-like_cat_sf"/>
</dbReference>
<evidence type="ECO:0000256" key="5">
    <source>
        <dbReference type="ARBA" id="ARBA00023172"/>
    </source>
</evidence>
<keyword evidence="5" id="KW-0233">DNA recombination</keyword>